<protein>
    <submittedName>
        <fullName evidence="2">Uncharacterized protein</fullName>
    </submittedName>
</protein>
<dbReference type="PANTHER" id="PTHR36037:SF1">
    <property type="entry name" value="RNA-DIRECTED DNA POLYMERASE (REVERSE TRANSCRIPTASE)-RELATED FAMILY PROTEIN"/>
    <property type="match status" value="1"/>
</dbReference>
<organism evidence="2 3">
    <name type="scientific">Ceratodon purpureus</name>
    <name type="common">Fire moss</name>
    <name type="synonym">Dicranum purpureum</name>
    <dbReference type="NCBI Taxonomy" id="3225"/>
    <lineage>
        <taxon>Eukaryota</taxon>
        <taxon>Viridiplantae</taxon>
        <taxon>Streptophyta</taxon>
        <taxon>Embryophyta</taxon>
        <taxon>Bryophyta</taxon>
        <taxon>Bryophytina</taxon>
        <taxon>Bryopsida</taxon>
        <taxon>Dicranidae</taxon>
        <taxon>Pseudoditrichales</taxon>
        <taxon>Ditrichaceae</taxon>
        <taxon>Ceratodon</taxon>
    </lineage>
</organism>
<dbReference type="Proteomes" id="UP000822688">
    <property type="component" value="Chromosome 4"/>
</dbReference>
<keyword evidence="1" id="KW-0175">Coiled coil</keyword>
<dbReference type="EMBL" id="CM026424">
    <property type="protein sequence ID" value="KAG0580878.1"/>
    <property type="molecule type" value="Genomic_DNA"/>
</dbReference>
<sequence length="280" mass="31404">MAGAGAAMADDLYVLQANLNNTIAKIMEMESQIESQEQEVLNLEMLVKESESYSDLKFELERSSGLEVLSVSDEFLKIRITSPVPTMQTNSPNHRGKYEHELAIKLDTTTMTIEAVQLMPEDVPYEDLEADVKTLSVLHKAPLLVNGGQGWSKQIFSLISRIRQRIYANILRNEMISVSAKYPRYKLKYSPEANLVTATLPGPLTANIAIPYGWPMPGFSLHLNSLVPSSKRRHEESTDVLLQCVDLANSSPESQSPDILQFLQAIEKIYLSKRKEPSNH</sequence>
<gene>
    <name evidence="2" type="ORF">KC19_4G206900</name>
</gene>
<evidence type="ECO:0000256" key="1">
    <source>
        <dbReference type="SAM" id="Coils"/>
    </source>
</evidence>
<proteinExistence type="predicted"/>
<feature type="coiled-coil region" evidence="1">
    <location>
        <begin position="19"/>
        <end position="46"/>
    </location>
</feature>
<name>A0A8T0IEI1_CERPU</name>
<keyword evidence="3" id="KW-1185">Reference proteome</keyword>
<dbReference type="AlphaFoldDB" id="A0A8T0IEI1"/>
<evidence type="ECO:0000313" key="3">
    <source>
        <dbReference type="Proteomes" id="UP000822688"/>
    </source>
</evidence>
<evidence type="ECO:0000313" key="2">
    <source>
        <dbReference type="EMBL" id="KAG0580878.1"/>
    </source>
</evidence>
<comment type="caution">
    <text evidence="2">The sequence shown here is derived from an EMBL/GenBank/DDBJ whole genome shotgun (WGS) entry which is preliminary data.</text>
</comment>
<dbReference type="PANTHER" id="PTHR36037">
    <property type="entry name" value="RNA-DIRECTED DNA POLYMERASE (REVERSE TRANSCRIPTASE)-RELATED FAMILY PROTEIN"/>
    <property type="match status" value="1"/>
</dbReference>
<reference evidence="2" key="1">
    <citation type="submission" date="2020-06" db="EMBL/GenBank/DDBJ databases">
        <title>WGS assembly of Ceratodon purpureus strain R40.</title>
        <authorList>
            <person name="Carey S.B."/>
            <person name="Jenkins J."/>
            <person name="Shu S."/>
            <person name="Lovell J.T."/>
            <person name="Sreedasyam A."/>
            <person name="Maumus F."/>
            <person name="Tiley G.P."/>
            <person name="Fernandez-Pozo N."/>
            <person name="Barry K."/>
            <person name="Chen C."/>
            <person name="Wang M."/>
            <person name="Lipzen A."/>
            <person name="Daum C."/>
            <person name="Saski C.A."/>
            <person name="Payton A.C."/>
            <person name="Mcbreen J.C."/>
            <person name="Conrad R.E."/>
            <person name="Kollar L.M."/>
            <person name="Olsson S."/>
            <person name="Huttunen S."/>
            <person name="Landis J.B."/>
            <person name="Wickett N.J."/>
            <person name="Johnson M.G."/>
            <person name="Rensing S.A."/>
            <person name="Grimwood J."/>
            <person name="Schmutz J."/>
            <person name="Mcdaniel S.F."/>
        </authorList>
    </citation>
    <scope>NUCLEOTIDE SEQUENCE</scope>
    <source>
        <strain evidence="2">R40</strain>
    </source>
</reference>
<accession>A0A8T0IEI1</accession>